<dbReference type="AlphaFoldDB" id="A0A2N1MN89"/>
<keyword evidence="1" id="KW-0472">Membrane</keyword>
<keyword evidence="1" id="KW-0812">Transmembrane</keyword>
<accession>A0A2N1MN89</accession>
<proteinExistence type="predicted"/>
<dbReference type="Proteomes" id="UP000233469">
    <property type="component" value="Unassembled WGS sequence"/>
</dbReference>
<protein>
    <submittedName>
        <fullName evidence="2">Uncharacterized protein</fullName>
    </submittedName>
</protein>
<sequence>MSLINFNENPFMALTSSFLIEKISILMVIAIILHAVKQKISDEINSQAQCILDRINNIEKVVNDLYEEKRRREVVQRTNPNETKSINSSTSSYSSNIQSEGVSYDIWSRFIKIADRIIFEKNLALDEVCNRIAIEISDSGVGKICAQTVNNFYQE</sequence>
<evidence type="ECO:0000313" key="3">
    <source>
        <dbReference type="Proteomes" id="UP000233469"/>
    </source>
</evidence>
<evidence type="ECO:0000256" key="1">
    <source>
        <dbReference type="SAM" id="Phobius"/>
    </source>
</evidence>
<gene>
    <name evidence="2" type="ORF">RhiirC2_789383</name>
</gene>
<organism evidence="2 3">
    <name type="scientific">Rhizophagus irregularis</name>
    <dbReference type="NCBI Taxonomy" id="588596"/>
    <lineage>
        <taxon>Eukaryota</taxon>
        <taxon>Fungi</taxon>
        <taxon>Fungi incertae sedis</taxon>
        <taxon>Mucoromycota</taxon>
        <taxon>Glomeromycotina</taxon>
        <taxon>Glomeromycetes</taxon>
        <taxon>Glomerales</taxon>
        <taxon>Glomeraceae</taxon>
        <taxon>Rhizophagus</taxon>
    </lineage>
</organism>
<dbReference type="VEuPathDB" id="FungiDB:RhiirFUN_025314"/>
<comment type="caution">
    <text evidence="2">The sequence shown here is derived from an EMBL/GenBank/DDBJ whole genome shotgun (WGS) entry which is preliminary data.</text>
</comment>
<reference evidence="2 3" key="2">
    <citation type="submission" date="2017-10" db="EMBL/GenBank/DDBJ databases">
        <title>Extensive intraspecific genome diversity in a model arbuscular mycorrhizal fungus.</title>
        <authorList>
            <person name="Chen E.C.H."/>
            <person name="Morin E."/>
            <person name="Baudet D."/>
            <person name="Noel J."/>
            <person name="Ndikumana S."/>
            <person name="Charron P."/>
            <person name="St-Onge C."/>
            <person name="Giorgi J."/>
            <person name="Grigoriev I.V."/>
            <person name="Roux C."/>
            <person name="Martin F.M."/>
            <person name="Corradi N."/>
        </authorList>
    </citation>
    <scope>NUCLEOTIDE SEQUENCE [LARGE SCALE GENOMIC DNA]</scope>
    <source>
        <strain evidence="2 3">C2</strain>
    </source>
</reference>
<evidence type="ECO:0000313" key="2">
    <source>
        <dbReference type="EMBL" id="PKK63105.1"/>
    </source>
</evidence>
<feature type="transmembrane region" description="Helical" evidence="1">
    <location>
        <begin position="12"/>
        <end position="36"/>
    </location>
</feature>
<reference evidence="2 3" key="1">
    <citation type="submission" date="2016-04" db="EMBL/GenBank/DDBJ databases">
        <title>Genome analyses suggest a sexual origin of heterokaryosis in a supposedly ancient asexual fungus.</title>
        <authorList>
            <person name="Ropars J."/>
            <person name="Sedzielewska K."/>
            <person name="Noel J."/>
            <person name="Charron P."/>
            <person name="Farinelli L."/>
            <person name="Marton T."/>
            <person name="Kruger M."/>
            <person name="Pelin A."/>
            <person name="Brachmann A."/>
            <person name="Corradi N."/>
        </authorList>
    </citation>
    <scope>NUCLEOTIDE SEQUENCE [LARGE SCALE GENOMIC DNA]</scope>
    <source>
        <strain evidence="2 3">C2</strain>
    </source>
</reference>
<dbReference type="VEuPathDB" id="FungiDB:RhiirA1_507400"/>
<dbReference type="EMBL" id="LLXL01001729">
    <property type="protein sequence ID" value="PKK63105.1"/>
    <property type="molecule type" value="Genomic_DNA"/>
</dbReference>
<keyword evidence="1" id="KW-1133">Transmembrane helix</keyword>
<dbReference type="VEuPathDB" id="FungiDB:FUN_021767"/>
<name>A0A2N1MN89_9GLOM</name>